<accession>A0A0A2WE68</accession>
<dbReference type="OrthoDB" id="240564at2"/>
<proteinExistence type="predicted"/>
<dbReference type="eggNOG" id="COG3428">
    <property type="taxonomic scope" value="Bacteria"/>
</dbReference>
<feature type="transmembrane region" description="Helical" evidence="1">
    <location>
        <begin position="18"/>
        <end position="40"/>
    </location>
</feature>
<sequence>MTPSDAEAADRRLHPLSWLFVLLQQLRQFILPIIAAFFFGGDRNELWPLIGVGVLTLTAVLQYLTYRYTVGPDVLTIRSGWLHRQRREIPYARIHNVSVNQTMLHRMFGVAELRLDSAGGQKPEATMRVLRMDDALALERLIRHRGATVEAVEGEAPASHLLLAMSPGEIVRLGVISNRGMLVLLGGYAASTQFAPRLAENLFEQWGKAMFGWAESHHFGVQDYAIAGVTLVLALLALMRLLSLVLALLQYYGFTLNEDGPRLTVERGLLARSRNSAAKRRLQAWTLQEGVLHRLFKRRSLHVDTAGAQARDGQAPRALRELAPIATPAQCDALIEHLLPEAGWSSLQWERLHPRSGVRIFLGNAWFPALLVAAACWRFGWLGLLALAWPAWIAYAARHHARRAGYALNNRIVAVRSGWWSRQWRFAEIDKLQALRLSCGPLDRRWGMATLWLDTAGASQMSGPIRIAHIPEAQARALCDRLAKSLAARKLRW</sequence>
<evidence type="ECO:0000313" key="4">
    <source>
        <dbReference type="Proteomes" id="UP000030518"/>
    </source>
</evidence>
<dbReference type="PATRIC" id="fig|1300345.3.peg.2930"/>
<dbReference type="PANTHER" id="PTHR34473:SF2">
    <property type="entry name" value="UPF0699 TRANSMEMBRANE PROTEIN YDBT"/>
    <property type="match status" value="1"/>
</dbReference>
<keyword evidence="1" id="KW-0812">Transmembrane</keyword>
<dbReference type="InterPro" id="IPR005182">
    <property type="entry name" value="YdbS-like_PH"/>
</dbReference>
<dbReference type="Pfam" id="PF03703">
    <property type="entry name" value="bPH_2"/>
    <property type="match status" value="3"/>
</dbReference>
<evidence type="ECO:0000259" key="2">
    <source>
        <dbReference type="Pfam" id="PF03703"/>
    </source>
</evidence>
<feature type="domain" description="YdbS-like PH" evidence="2">
    <location>
        <begin position="402"/>
        <end position="480"/>
    </location>
</feature>
<dbReference type="AlphaFoldDB" id="A0A0A2WE68"/>
<name>A0A0A2WE68_9GAMM</name>
<feature type="transmembrane region" description="Helical" evidence="1">
    <location>
        <begin position="365"/>
        <end position="393"/>
    </location>
</feature>
<comment type="caution">
    <text evidence="3">The sequence shown here is derived from an EMBL/GenBank/DDBJ whole genome shotgun (WGS) entry which is preliminary data.</text>
</comment>
<dbReference type="PIRSF" id="PIRSF026631">
    <property type="entry name" value="UCP026631"/>
    <property type="match status" value="1"/>
</dbReference>
<gene>
    <name evidence="3" type="ORF">LF41_1883</name>
</gene>
<organism evidence="3 4">
    <name type="scientific">Lysobacter dokdonensis DS-58</name>
    <dbReference type="NCBI Taxonomy" id="1300345"/>
    <lineage>
        <taxon>Bacteria</taxon>
        <taxon>Pseudomonadati</taxon>
        <taxon>Pseudomonadota</taxon>
        <taxon>Gammaproteobacteria</taxon>
        <taxon>Lysobacterales</taxon>
        <taxon>Lysobacteraceae</taxon>
        <taxon>Noviluteimonas</taxon>
    </lineage>
</organism>
<evidence type="ECO:0000313" key="3">
    <source>
        <dbReference type="EMBL" id="KGQ18028.1"/>
    </source>
</evidence>
<keyword evidence="4" id="KW-1185">Reference proteome</keyword>
<feature type="transmembrane region" description="Helical" evidence="1">
    <location>
        <begin position="46"/>
        <end position="66"/>
    </location>
</feature>
<dbReference type="PANTHER" id="PTHR34473">
    <property type="entry name" value="UPF0699 TRANSMEMBRANE PROTEIN YDBS"/>
    <property type="match status" value="1"/>
</dbReference>
<keyword evidence="1" id="KW-1133">Transmembrane helix</keyword>
<dbReference type="InterPro" id="IPR014529">
    <property type="entry name" value="UCP026631"/>
</dbReference>
<evidence type="ECO:0000256" key="1">
    <source>
        <dbReference type="SAM" id="Phobius"/>
    </source>
</evidence>
<feature type="domain" description="YdbS-like PH" evidence="2">
    <location>
        <begin position="63"/>
        <end position="142"/>
    </location>
</feature>
<feature type="transmembrane region" description="Helical" evidence="1">
    <location>
        <begin position="224"/>
        <end position="252"/>
    </location>
</feature>
<feature type="domain" description="YdbS-like PH" evidence="2">
    <location>
        <begin position="252"/>
        <end position="309"/>
    </location>
</feature>
<keyword evidence="1" id="KW-0472">Membrane</keyword>
<dbReference type="EMBL" id="JRKJ01000023">
    <property type="protein sequence ID" value="KGQ18028.1"/>
    <property type="molecule type" value="Genomic_DNA"/>
</dbReference>
<dbReference type="Proteomes" id="UP000030518">
    <property type="component" value="Unassembled WGS sequence"/>
</dbReference>
<dbReference type="RefSeq" id="WP_036171514.1">
    <property type="nucleotide sequence ID" value="NZ_JRKJ01000023.1"/>
</dbReference>
<reference evidence="3 4" key="1">
    <citation type="submission" date="2014-09" db="EMBL/GenBank/DDBJ databases">
        <title>Genome sequences of Lysobacter dokdonensis DS-58.</title>
        <authorList>
            <person name="Kim J.F."/>
            <person name="Kwak M.-J."/>
        </authorList>
    </citation>
    <scope>NUCLEOTIDE SEQUENCE [LARGE SCALE GENOMIC DNA]</scope>
    <source>
        <strain evidence="3 4">DS-58</strain>
    </source>
</reference>
<protein>
    <submittedName>
        <fullName evidence="3">Membrane protein</fullName>
    </submittedName>
</protein>
<dbReference type="STRING" id="1300345.LF41_1883"/>